<dbReference type="AlphaFoldDB" id="A0A1H7I337"/>
<sequence length="78" mass="8978">MNTNYENKRNENTSNKTDTLSNNTRKGVGDMREKKDKKAELALKKQTLEAWANLLYKEGMIDIERCSRMVEAIGKLKA</sequence>
<proteinExistence type="predicted"/>
<evidence type="ECO:0000256" key="1">
    <source>
        <dbReference type="SAM" id="MobiDB-lite"/>
    </source>
</evidence>
<gene>
    <name evidence="2" type="ORF">SAMN05216469_103223</name>
</gene>
<accession>A0A1H7I337</accession>
<feature type="region of interest" description="Disordered" evidence="1">
    <location>
        <begin position="1"/>
        <end position="35"/>
    </location>
</feature>
<feature type="compositionally biased region" description="Basic and acidic residues" evidence="1">
    <location>
        <begin position="1"/>
        <end position="11"/>
    </location>
</feature>
<evidence type="ECO:0000313" key="2">
    <source>
        <dbReference type="EMBL" id="SEK56966.1"/>
    </source>
</evidence>
<name>A0A1H7I337_RUMAL</name>
<reference evidence="2 3" key="1">
    <citation type="submission" date="2016-10" db="EMBL/GenBank/DDBJ databases">
        <authorList>
            <person name="de Groot N.N."/>
        </authorList>
    </citation>
    <scope>NUCLEOTIDE SEQUENCE [LARGE SCALE GENOMIC DNA]</scope>
    <source>
        <strain evidence="2 3">KH2T6</strain>
    </source>
</reference>
<dbReference type="EMBL" id="FOAT01000003">
    <property type="protein sequence ID" value="SEK56966.1"/>
    <property type="molecule type" value="Genomic_DNA"/>
</dbReference>
<protein>
    <submittedName>
        <fullName evidence="2">Uncharacterized protein</fullName>
    </submittedName>
</protein>
<organism evidence="2 3">
    <name type="scientific">Ruminococcus albus</name>
    <dbReference type="NCBI Taxonomy" id="1264"/>
    <lineage>
        <taxon>Bacteria</taxon>
        <taxon>Bacillati</taxon>
        <taxon>Bacillota</taxon>
        <taxon>Clostridia</taxon>
        <taxon>Eubacteriales</taxon>
        <taxon>Oscillospiraceae</taxon>
        <taxon>Ruminococcus</taxon>
    </lineage>
</organism>
<evidence type="ECO:0000313" key="3">
    <source>
        <dbReference type="Proteomes" id="UP000186015"/>
    </source>
</evidence>
<feature type="compositionally biased region" description="Polar residues" evidence="1">
    <location>
        <begin position="12"/>
        <end position="25"/>
    </location>
</feature>
<dbReference type="Proteomes" id="UP000186015">
    <property type="component" value="Unassembled WGS sequence"/>
</dbReference>